<gene>
    <name evidence="1" type="ORF">EJF14_40053</name>
</gene>
<name>A0ACD0WKV7_CLALS</name>
<evidence type="ECO:0000313" key="2">
    <source>
        <dbReference type="Proteomes" id="UP000326582"/>
    </source>
</evidence>
<dbReference type="Proteomes" id="UP000326582">
    <property type="component" value="Chromosome 4"/>
</dbReference>
<protein>
    <submittedName>
        <fullName evidence="1">Cytochrome</fullName>
    </submittedName>
</protein>
<proteinExistence type="predicted"/>
<organism evidence="1 2">
    <name type="scientific">Clavispora lusitaniae</name>
    <name type="common">Candida lusitaniae</name>
    <dbReference type="NCBI Taxonomy" id="36911"/>
    <lineage>
        <taxon>Eukaryota</taxon>
        <taxon>Fungi</taxon>
        <taxon>Dikarya</taxon>
        <taxon>Ascomycota</taxon>
        <taxon>Saccharomycotina</taxon>
        <taxon>Pichiomycetes</taxon>
        <taxon>Metschnikowiaceae</taxon>
        <taxon>Clavispora</taxon>
    </lineage>
</organism>
<sequence>MLSYDEVGKHNQKSDCWVIVHGKVYDVTSFLDQHPGGSAIILKYAGKDATKAFDPIHPSDTLTKYLPQEFHLGPVDPNTKRKKAKGSANAKESTGKTESVKANVPLPENGSVVDAYDVEYDEQENKLPIPVSAADEDATPQGEFENDDDDDDPPSEEELQRRKMVSLKPDLGQIYNLHDFEFVARETMERTAWAYYSSGADDEIALRNNHLAYQKVFFKPKVLVDVSSIDLSTTMLGTATSVPFYITATALGKLGHPDGEKVLTRAAARQDVIQMIPTLASCSFDEIVDQADGKQTQWFQLYVNSDRQVTEDLVRHAEKRGVKGLFITVDAPQLGRREKDMRSKNVEDLSHVQGDGEDVDRSHGAARAISSFIDTSLNWDDLKWFRSITKMPIVLKGVQSVEDTLKAIDFGVDGVVLSNHGGRQLDSVKAPIEILAELNPILKKRGLLGKLEIFIDGGVRRGSDVLKAIALGAKGVGIGRPFLYAMSTYGDDGVFKAVQVLKDEMVMNMRLLGAPSIAHLDDSYVDTADLHRQLPEDKLFSNVYQPLENPAFKSKL</sequence>
<accession>A0ACD0WKV7</accession>
<evidence type="ECO:0000313" key="1">
    <source>
        <dbReference type="EMBL" id="QFZ28031.1"/>
    </source>
</evidence>
<dbReference type="EMBL" id="CP038487">
    <property type="protein sequence ID" value="QFZ28031.1"/>
    <property type="molecule type" value="Genomic_DNA"/>
</dbReference>
<keyword evidence="2" id="KW-1185">Reference proteome</keyword>
<reference evidence="2" key="1">
    <citation type="journal article" date="2019" name="MBio">
        <title>Comparative genomics for the elucidation of multidrug resistance (MDR) in Candida lusitaniae.</title>
        <authorList>
            <person name="Kannan A."/>
            <person name="Asner S.A."/>
            <person name="Trachsel E."/>
            <person name="Kelly S."/>
            <person name="Parker J."/>
            <person name="Sanglard D."/>
        </authorList>
    </citation>
    <scope>NUCLEOTIDE SEQUENCE [LARGE SCALE GENOMIC DNA]</scope>
    <source>
        <strain evidence="2">P1</strain>
    </source>
</reference>